<dbReference type="Proteomes" id="UP001275084">
    <property type="component" value="Unassembled WGS sequence"/>
</dbReference>
<dbReference type="EMBL" id="JAUIQD010000009">
    <property type="protein sequence ID" value="KAK3339996.1"/>
    <property type="molecule type" value="Genomic_DNA"/>
</dbReference>
<dbReference type="AlphaFoldDB" id="A0AAJ0H5I8"/>
<name>A0AAJ0H5I8_9PEZI</name>
<gene>
    <name evidence="1" type="ORF">B0T25DRAFT_366916</name>
</gene>
<proteinExistence type="predicted"/>
<comment type="caution">
    <text evidence="1">The sequence shown here is derived from an EMBL/GenBank/DDBJ whole genome shotgun (WGS) entry which is preliminary data.</text>
</comment>
<sequence>MQSQVRCMLWLQLPSISAGVRHQEQVIRLAASAETLRGSSLLRCESESERYASVKCTFDTVPTSKDIPGPNDLWLCRGSQLRHQLQCDAANAARPTEADPEGACSQPRSGLRLAFAERTCFRASRLQSREHRQYCGRTLGMRQPQGVEGVQRPIRVHRIVPCNTGRVGCLGRRLSSENFPEVGPD</sequence>
<evidence type="ECO:0000313" key="2">
    <source>
        <dbReference type="Proteomes" id="UP001275084"/>
    </source>
</evidence>
<organism evidence="1 2">
    <name type="scientific">Lasiosphaeria hispida</name>
    <dbReference type="NCBI Taxonomy" id="260671"/>
    <lineage>
        <taxon>Eukaryota</taxon>
        <taxon>Fungi</taxon>
        <taxon>Dikarya</taxon>
        <taxon>Ascomycota</taxon>
        <taxon>Pezizomycotina</taxon>
        <taxon>Sordariomycetes</taxon>
        <taxon>Sordariomycetidae</taxon>
        <taxon>Sordariales</taxon>
        <taxon>Lasiosphaeriaceae</taxon>
        <taxon>Lasiosphaeria</taxon>
    </lineage>
</organism>
<reference evidence="1" key="2">
    <citation type="submission" date="2023-06" db="EMBL/GenBank/DDBJ databases">
        <authorList>
            <consortium name="Lawrence Berkeley National Laboratory"/>
            <person name="Haridas S."/>
            <person name="Hensen N."/>
            <person name="Bonometti L."/>
            <person name="Westerberg I."/>
            <person name="Brannstrom I.O."/>
            <person name="Guillou S."/>
            <person name="Cros-Aarteil S."/>
            <person name="Calhoun S."/>
            <person name="Kuo A."/>
            <person name="Mondo S."/>
            <person name="Pangilinan J."/>
            <person name="Riley R."/>
            <person name="Labutti K."/>
            <person name="Andreopoulos B."/>
            <person name="Lipzen A."/>
            <person name="Chen C."/>
            <person name="Yanf M."/>
            <person name="Daum C."/>
            <person name="Ng V."/>
            <person name="Clum A."/>
            <person name="Steindorff A."/>
            <person name="Ohm R."/>
            <person name="Martin F."/>
            <person name="Silar P."/>
            <person name="Natvig D."/>
            <person name="Lalanne C."/>
            <person name="Gautier V."/>
            <person name="Ament-Velasquez S.L."/>
            <person name="Kruys A."/>
            <person name="Hutchinson M.I."/>
            <person name="Powell A.J."/>
            <person name="Barry K."/>
            <person name="Miller A.N."/>
            <person name="Grigoriev I.V."/>
            <person name="Debuchy R."/>
            <person name="Gladieux P."/>
            <person name="Thoren M.H."/>
            <person name="Johannesson H."/>
        </authorList>
    </citation>
    <scope>NUCLEOTIDE SEQUENCE</scope>
    <source>
        <strain evidence="1">CBS 955.72</strain>
    </source>
</reference>
<reference evidence="1" key="1">
    <citation type="journal article" date="2023" name="Mol. Phylogenet. Evol.">
        <title>Genome-scale phylogeny and comparative genomics of the fungal order Sordariales.</title>
        <authorList>
            <person name="Hensen N."/>
            <person name="Bonometti L."/>
            <person name="Westerberg I."/>
            <person name="Brannstrom I.O."/>
            <person name="Guillou S."/>
            <person name="Cros-Aarteil S."/>
            <person name="Calhoun S."/>
            <person name="Haridas S."/>
            <person name="Kuo A."/>
            <person name="Mondo S."/>
            <person name="Pangilinan J."/>
            <person name="Riley R."/>
            <person name="LaButti K."/>
            <person name="Andreopoulos B."/>
            <person name="Lipzen A."/>
            <person name="Chen C."/>
            <person name="Yan M."/>
            <person name="Daum C."/>
            <person name="Ng V."/>
            <person name="Clum A."/>
            <person name="Steindorff A."/>
            <person name="Ohm R.A."/>
            <person name="Martin F."/>
            <person name="Silar P."/>
            <person name="Natvig D.O."/>
            <person name="Lalanne C."/>
            <person name="Gautier V."/>
            <person name="Ament-Velasquez S.L."/>
            <person name="Kruys A."/>
            <person name="Hutchinson M.I."/>
            <person name="Powell A.J."/>
            <person name="Barry K."/>
            <person name="Miller A.N."/>
            <person name="Grigoriev I.V."/>
            <person name="Debuchy R."/>
            <person name="Gladieux P."/>
            <person name="Hiltunen Thoren M."/>
            <person name="Johannesson H."/>
        </authorList>
    </citation>
    <scope>NUCLEOTIDE SEQUENCE</scope>
    <source>
        <strain evidence="1">CBS 955.72</strain>
    </source>
</reference>
<protein>
    <submittedName>
        <fullName evidence="1">Uncharacterized protein</fullName>
    </submittedName>
</protein>
<accession>A0AAJ0H5I8</accession>
<evidence type="ECO:0000313" key="1">
    <source>
        <dbReference type="EMBL" id="KAK3339996.1"/>
    </source>
</evidence>
<keyword evidence="2" id="KW-1185">Reference proteome</keyword>